<dbReference type="GO" id="GO:0005634">
    <property type="term" value="C:nucleus"/>
    <property type="evidence" value="ECO:0007669"/>
    <property type="project" value="UniProtKB-SubCell"/>
</dbReference>
<evidence type="ECO:0000313" key="9">
    <source>
        <dbReference type="EMBL" id="PVI05015.1"/>
    </source>
</evidence>
<dbReference type="SUPFAM" id="SSF57701">
    <property type="entry name" value="Zn2/Cys6 DNA-binding domain"/>
    <property type="match status" value="1"/>
</dbReference>
<dbReference type="EMBL" id="KZ805317">
    <property type="protein sequence ID" value="PVI05015.1"/>
    <property type="molecule type" value="Genomic_DNA"/>
</dbReference>
<name>A0A2V1E6Y3_9PLEO</name>
<dbReference type="GO" id="GO:0000976">
    <property type="term" value="F:transcription cis-regulatory region binding"/>
    <property type="evidence" value="ECO:0007669"/>
    <property type="project" value="TreeGrafter"/>
</dbReference>
<evidence type="ECO:0000256" key="4">
    <source>
        <dbReference type="ARBA" id="ARBA00023125"/>
    </source>
</evidence>
<reference evidence="9 10" key="1">
    <citation type="journal article" date="2018" name="Sci. Rep.">
        <title>Comparative genomics provides insights into the lifestyle and reveals functional heterogeneity of dark septate endophytic fungi.</title>
        <authorList>
            <person name="Knapp D.G."/>
            <person name="Nemeth J.B."/>
            <person name="Barry K."/>
            <person name="Hainaut M."/>
            <person name="Henrissat B."/>
            <person name="Johnson J."/>
            <person name="Kuo A."/>
            <person name="Lim J.H.P."/>
            <person name="Lipzen A."/>
            <person name="Nolan M."/>
            <person name="Ohm R.A."/>
            <person name="Tamas L."/>
            <person name="Grigoriev I.V."/>
            <person name="Spatafora J.W."/>
            <person name="Nagy L.G."/>
            <person name="Kovacs G.M."/>
        </authorList>
    </citation>
    <scope>NUCLEOTIDE SEQUENCE [LARGE SCALE GENOMIC DNA]</scope>
    <source>
        <strain evidence="9 10">DSE2036</strain>
    </source>
</reference>
<accession>A0A2V1E6Y3</accession>
<dbReference type="STRING" id="97972.A0A2V1E6Y3"/>
<keyword evidence="4" id="KW-0238">DNA-binding</keyword>
<evidence type="ECO:0000256" key="7">
    <source>
        <dbReference type="SAM" id="MobiDB-lite"/>
    </source>
</evidence>
<dbReference type="Proteomes" id="UP000244855">
    <property type="component" value="Unassembled WGS sequence"/>
</dbReference>
<dbReference type="GO" id="GO:0008270">
    <property type="term" value="F:zinc ion binding"/>
    <property type="evidence" value="ECO:0007669"/>
    <property type="project" value="InterPro"/>
</dbReference>
<feature type="compositionally biased region" description="Polar residues" evidence="7">
    <location>
        <begin position="59"/>
        <end position="71"/>
    </location>
</feature>
<protein>
    <recommendedName>
        <fullName evidence="8">Zn(2)-C6 fungal-type domain-containing protein</fullName>
    </recommendedName>
</protein>
<dbReference type="PANTHER" id="PTHR31845">
    <property type="entry name" value="FINGER DOMAIN PROTEIN, PUTATIVE-RELATED"/>
    <property type="match status" value="1"/>
</dbReference>
<dbReference type="InterPro" id="IPR001138">
    <property type="entry name" value="Zn2Cys6_DnaBD"/>
</dbReference>
<keyword evidence="5" id="KW-0804">Transcription</keyword>
<dbReference type="PANTHER" id="PTHR31845:SF10">
    <property type="entry name" value="ZN(II)2CYS6 TRANSCRIPTION FACTOR (EUROFUNG)"/>
    <property type="match status" value="1"/>
</dbReference>
<dbReference type="OrthoDB" id="5226580at2759"/>
<evidence type="ECO:0000256" key="1">
    <source>
        <dbReference type="ARBA" id="ARBA00004123"/>
    </source>
</evidence>
<keyword evidence="6" id="KW-0539">Nucleus</keyword>
<dbReference type="GO" id="GO:0006351">
    <property type="term" value="P:DNA-templated transcription"/>
    <property type="evidence" value="ECO:0007669"/>
    <property type="project" value="InterPro"/>
</dbReference>
<dbReference type="SMART" id="SM00066">
    <property type="entry name" value="GAL4"/>
    <property type="match status" value="1"/>
</dbReference>
<evidence type="ECO:0000256" key="5">
    <source>
        <dbReference type="ARBA" id="ARBA00023163"/>
    </source>
</evidence>
<dbReference type="GO" id="GO:0000981">
    <property type="term" value="F:DNA-binding transcription factor activity, RNA polymerase II-specific"/>
    <property type="evidence" value="ECO:0007669"/>
    <property type="project" value="InterPro"/>
</dbReference>
<dbReference type="CDD" id="cd12148">
    <property type="entry name" value="fungal_TF_MHR"/>
    <property type="match status" value="1"/>
</dbReference>
<evidence type="ECO:0000256" key="2">
    <source>
        <dbReference type="ARBA" id="ARBA00022723"/>
    </source>
</evidence>
<keyword evidence="2" id="KW-0479">Metal-binding</keyword>
<feature type="domain" description="Zn(2)-C6 fungal-type" evidence="8">
    <location>
        <begin position="14"/>
        <end position="44"/>
    </location>
</feature>
<proteinExistence type="predicted"/>
<dbReference type="AlphaFoldDB" id="A0A2V1E6Y3"/>
<dbReference type="Pfam" id="PF04082">
    <property type="entry name" value="Fungal_trans"/>
    <property type="match status" value="1"/>
</dbReference>
<comment type="subcellular location">
    <subcellularLocation>
        <location evidence="1">Nucleus</location>
    </subcellularLocation>
</comment>
<dbReference type="InterPro" id="IPR051089">
    <property type="entry name" value="prtT"/>
</dbReference>
<evidence type="ECO:0000313" key="10">
    <source>
        <dbReference type="Proteomes" id="UP000244855"/>
    </source>
</evidence>
<dbReference type="PROSITE" id="PS00463">
    <property type="entry name" value="ZN2_CY6_FUNGAL_1"/>
    <property type="match status" value="1"/>
</dbReference>
<gene>
    <name evidence="9" type="ORF">DM02DRAFT_135479</name>
</gene>
<sequence>MTMLPVYGVPKLRSCQHCAAAKARCVPDYGSTRCQRCNERNIDCVLKEPTSRKRRKEGTNQSSSDCAASSTTYSRVTPMQISEVQRGVEYYRRSLCPWFPFVSLPNFRQPAVEFATQKPFLSLVIAMLGCIDDRSRQRELALESRKWLATHVMQDGEKSLDILQGLLLVTHWYTFQWELPNQRNLFMHLAMSLVIDLGLIRSPHAHQRVMTREEAAGAPDRRTALEHTLEQKRALLGCLYLSSA</sequence>
<evidence type="ECO:0000256" key="6">
    <source>
        <dbReference type="ARBA" id="ARBA00023242"/>
    </source>
</evidence>
<feature type="region of interest" description="Disordered" evidence="7">
    <location>
        <begin position="51"/>
        <end position="71"/>
    </location>
</feature>
<organism evidence="9 10">
    <name type="scientific">Periconia macrospinosa</name>
    <dbReference type="NCBI Taxonomy" id="97972"/>
    <lineage>
        <taxon>Eukaryota</taxon>
        <taxon>Fungi</taxon>
        <taxon>Dikarya</taxon>
        <taxon>Ascomycota</taxon>
        <taxon>Pezizomycotina</taxon>
        <taxon>Dothideomycetes</taxon>
        <taxon>Pleosporomycetidae</taxon>
        <taxon>Pleosporales</taxon>
        <taxon>Massarineae</taxon>
        <taxon>Periconiaceae</taxon>
        <taxon>Periconia</taxon>
    </lineage>
</organism>
<dbReference type="InterPro" id="IPR007219">
    <property type="entry name" value="XnlR_reg_dom"/>
</dbReference>
<dbReference type="Gene3D" id="4.10.240.10">
    <property type="entry name" value="Zn(2)-C6 fungal-type DNA-binding domain"/>
    <property type="match status" value="1"/>
</dbReference>
<keyword evidence="3" id="KW-0805">Transcription regulation</keyword>
<evidence type="ECO:0000259" key="8">
    <source>
        <dbReference type="PROSITE" id="PS00463"/>
    </source>
</evidence>
<dbReference type="CDD" id="cd00067">
    <property type="entry name" value="GAL4"/>
    <property type="match status" value="1"/>
</dbReference>
<evidence type="ECO:0000256" key="3">
    <source>
        <dbReference type="ARBA" id="ARBA00023015"/>
    </source>
</evidence>
<dbReference type="InterPro" id="IPR036864">
    <property type="entry name" value="Zn2-C6_fun-type_DNA-bd_sf"/>
</dbReference>
<keyword evidence="10" id="KW-1185">Reference proteome</keyword>